<dbReference type="AlphaFoldDB" id="A0A1Y2AS40"/>
<dbReference type="Proteomes" id="UP000193920">
    <property type="component" value="Unassembled WGS sequence"/>
</dbReference>
<dbReference type="OrthoDB" id="2171769at2759"/>
<gene>
    <name evidence="2" type="ORF">LY90DRAFT_514213</name>
</gene>
<sequence>MVYYGNNIYDEKSYKIAIRKTQSEFDKNKNVNATYTNENENENENEIDNVIEINDKFNQKNLVNISKAYKFFKQKKLEEYEASDKIYSESDLEKHIQRAWKNSPENPLNQTPIKENMKFSSKHSLKKISNEKKKILVKILKKFLNLI</sequence>
<keyword evidence="3" id="KW-1185">Reference proteome</keyword>
<reference evidence="2 3" key="1">
    <citation type="submission" date="2016-08" db="EMBL/GenBank/DDBJ databases">
        <title>A Parts List for Fungal Cellulosomes Revealed by Comparative Genomics.</title>
        <authorList>
            <consortium name="DOE Joint Genome Institute"/>
            <person name="Haitjema C.H."/>
            <person name="Gilmore S.P."/>
            <person name="Henske J.K."/>
            <person name="Solomon K.V."/>
            <person name="De Groot R."/>
            <person name="Kuo A."/>
            <person name="Mondo S.J."/>
            <person name="Salamov A.A."/>
            <person name="Labutti K."/>
            <person name="Zhao Z."/>
            <person name="Chiniquy J."/>
            <person name="Barry K."/>
            <person name="Brewer H.M."/>
            <person name="Purvine S.O."/>
            <person name="Wright A.T."/>
            <person name="Boxma B."/>
            <person name="Van Alen T."/>
            <person name="Hackstein J.H."/>
            <person name="Baker S.E."/>
            <person name="Grigoriev I.V."/>
            <person name="O'Malley M.A."/>
        </authorList>
    </citation>
    <scope>NUCLEOTIDE SEQUENCE [LARGE SCALE GENOMIC DNA]</scope>
    <source>
        <strain evidence="2 3">G1</strain>
    </source>
</reference>
<accession>A0A1Y2AS40</accession>
<dbReference type="Pfam" id="PF06244">
    <property type="entry name" value="Ccdc124"/>
    <property type="match status" value="1"/>
</dbReference>
<evidence type="ECO:0000259" key="1">
    <source>
        <dbReference type="Pfam" id="PF06244"/>
    </source>
</evidence>
<evidence type="ECO:0000313" key="3">
    <source>
        <dbReference type="Proteomes" id="UP000193920"/>
    </source>
</evidence>
<evidence type="ECO:0000313" key="2">
    <source>
        <dbReference type="EMBL" id="ORY25296.1"/>
    </source>
</evidence>
<feature type="domain" description="Coiled-coil" evidence="1">
    <location>
        <begin position="30"/>
        <end position="110"/>
    </location>
</feature>
<protein>
    <recommendedName>
        <fullName evidence="1">Coiled-coil domain-containing protein</fullName>
    </recommendedName>
</protein>
<proteinExistence type="predicted"/>
<organism evidence="2 3">
    <name type="scientific">Neocallimastix californiae</name>
    <dbReference type="NCBI Taxonomy" id="1754190"/>
    <lineage>
        <taxon>Eukaryota</taxon>
        <taxon>Fungi</taxon>
        <taxon>Fungi incertae sedis</taxon>
        <taxon>Chytridiomycota</taxon>
        <taxon>Chytridiomycota incertae sedis</taxon>
        <taxon>Neocallimastigomycetes</taxon>
        <taxon>Neocallimastigales</taxon>
        <taxon>Neocallimastigaceae</taxon>
        <taxon>Neocallimastix</taxon>
    </lineage>
</organism>
<dbReference type="EMBL" id="MCOG01000213">
    <property type="protein sequence ID" value="ORY25296.1"/>
    <property type="molecule type" value="Genomic_DNA"/>
</dbReference>
<comment type="caution">
    <text evidence="2">The sequence shown here is derived from an EMBL/GenBank/DDBJ whole genome shotgun (WGS) entry which is preliminary data.</text>
</comment>
<name>A0A1Y2AS40_9FUNG</name>
<dbReference type="InterPro" id="IPR054414">
    <property type="entry name" value="Ccdc124/Oxs1_C"/>
</dbReference>